<dbReference type="Proteomes" id="UP001056120">
    <property type="component" value="Linkage Group LG01"/>
</dbReference>
<reference evidence="1 2" key="2">
    <citation type="journal article" date="2022" name="Mol. Ecol. Resour.">
        <title>The genomes of chicory, endive, great burdock and yacon provide insights into Asteraceae paleo-polyploidization history and plant inulin production.</title>
        <authorList>
            <person name="Fan W."/>
            <person name="Wang S."/>
            <person name="Wang H."/>
            <person name="Wang A."/>
            <person name="Jiang F."/>
            <person name="Liu H."/>
            <person name="Zhao H."/>
            <person name="Xu D."/>
            <person name="Zhang Y."/>
        </authorList>
    </citation>
    <scope>NUCLEOTIDE SEQUENCE [LARGE SCALE GENOMIC DNA]</scope>
    <source>
        <strain evidence="2">cv. Yunnan</strain>
        <tissue evidence="1">Leaves</tissue>
    </source>
</reference>
<protein>
    <submittedName>
        <fullName evidence="1">Uncharacterized protein</fullName>
    </submittedName>
</protein>
<evidence type="ECO:0000313" key="1">
    <source>
        <dbReference type="EMBL" id="KAI3827203.1"/>
    </source>
</evidence>
<sequence>MANSEVQVGGWGGTGGKGWKFTTNGGRINSIIITTGDCVFSLEFLYIDKDNTTHRSGQFGTLGITAETINFADDEDINEISGTVGNFAGLTVITSLSFKTNKTVYGPFGRVVGTNFSLPVTKGKFEGFFGNSGDVIDSFGAVLVP</sequence>
<comment type="caution">
    <text evidence="1">The sequence shown here is derived from an EMBL/GenBank/DDBJ whole genome shotgun (WGS) entry which is preliminary data.</text>
</comment>
<gene>
    <name evidence="1" type="ORF">L1987_01275</name>
</gene>
<organism evidence="1 2">
    <name type="scientific">Smallanthus sonchifolius</name>
    <dbReference type="NCBI Taxonomy" id="185202"/>
    <lineage>
        <taxon>Eukaryota</taxon>
        <taxon>Viridiplantae</taxon>
        <taxon>Streptophyta</taxon>
        <taxon>Embryophyta</taxon>
        <taxon>Tracheophyta</taxon>
        <taxon>Spermatophyta</taxon>
        <taxon>Magnoliopsida</taxon>
        <taxon>eudicotyledons</taxon>
        <taxon>Gunneridae</taxon>
        <taxon>Pentapetalae</taxon>
        <taxon>asterids</taxon>
        <taxon>campanulids</taxon>
        <taxon>Asterales</taxon>
        <taxon>Asteraceae</taxon>
        <taxon>Asteroideae</taxon>
        <taxon>Heliantheae alliance</taxon>
        <taxon>Millerieae</taxon>
        <taxon>Smallanthus</taxon>
    </lineage>
</organism>
<name>A0ACB9K4L4_9ASTR</name>
<accession>A0ACB9K4L4</accession>
<keyword evidence="2" id="KW-1185">Reference proteome</keyword>
<proteinExistence type="predicted"/>
<dbReference type="EMBL" id="CM042018">
    <property type="protein sequence ID" value="KAI3827203.1"/>
    <property type="molecule type" value="Genomic_DNA"/>
</dbReference>
<reference evidence="2" key="1">
    <citation type="journal article" date="2022" name="Mol. Ecol. Resour.">
        <title>The genomes of chicory, endive, great burdock and yacon provide insights into Asteraceae palaeo-polyploidization history and plant inulin production.</title>
        <authorList>
            <person name="Fan W."/>
            <person name="Wang S."/>
            <person name="Wang H."/>
            <person name="Wang A."/>
            <person name="Jiang F."/>
            <person name="Liu H."/>
            <person name="Zhao H."/>
            <person name="Xu D."/>
            <person name="Zhang Y."/>
        </authorList>
    </citation>
    <scope>NUCLEOTIDE SEQUENCE [LARGE SCALE GENOMIC DNA]</scope>
    <source>
        <strain evidence="2">cv. Yunnan</strain>
    </source>
</reference>
<evidence type="ECO:0000313" key="2">
    <source>
        <dbReference type="Proteomes" id="UP001056120"/>
    </source>
</evidence>